<dbReference type="Proteomes" id="UP000244016">
    <property type="component" value="Unassembled WGS sequence"/>
</dbReference>
<dbReference type="EMBL" id="PEBW01000002">
    <property type="protein sequence ID" value="PTQ52534.1"/>
    <property type="molecule type" value="Genomic_DNA"/>
</dbReference>
<accession>A0A2T5G8L9</accession>
<feature type="compositionally biased region" description="Basic and acidic residues" evidence="1">
    <location>
        <begin position="133"/>
        <end position="158"/>
    </location>
</feature>
<name>A0A2T5G8L9_9BACL</name>
<dbReference type="AlphaFoldDB" id="A0A2T5G8L9"/>
<protein>
    <submittedName>
        <fullName evidence="2">Uncharacterized protein</fullName>
    </submittedName>
</protein>
<evidence type="ECO:0000313" key="2">
    <source>
        <dbReference type="EMBL" id="PTQ52534.1"/>
    </source>
</evidence>
<feature type="region of interest" description="Disordered" evidence="1">
    <location>
        <begin position="1"/>
        <end position="208"/>
    </location>
</feature>
<sequence>MVPFGGTGFSRANHPADAFRYRNSRDTATPPQNKRRSHGEPPGAKAGNEVRPPLPRAGASPPRRSPPASESRSPRVDERYVGRIQNARTSLVFPRIPEKRPFAGRSERYGTDVPRSREPDGRPSTFVGRRCVRPPEDDLRAREGEDSPSSRRAEEKKAGLRKRRETGSPPKQVIRTGSSRCAHGRPPEEAAARKETLTSPEGPHPRAA</sequence>
<evidence type="ECO:0000256" key="1">
    <source>
        <dbReference type="SAM" id="MobiDB-lite"/>
    </source>
</evidence>
<reference evidence="2 3" key="1">
    <citation type="submission" date="2017-08" db="EMBL/GenBank/DDBJ databases">
        <title>Burning lignite coal seam in the remote Altai Mountains harbors a hydrogen-driven thermophilic microbial community.</title>
        <authorList>
            <person name="Kadnikov V.V."/>
            <person name="Mardanov A.V."/>
            <person name="Ivasenko D."/>
            <person name="Beletsky A.V."/>
            <person name="Karnachuk O.V."/>
            <person name="Ravin N.V."/>
        </authorList>
    </citation>
    <scope>NUCLEOTIDE SEQUENCE [LARGE SCALE GENOMIC DNA]</scope>
    <source>
        <strain evidence="2">AL31</strain>
    </source>
</reference>
<organism evidence="2 3">
    <name type="scientific">Brockia lithotrophica</name>
    <dbReference type="NCBI Taxonomy" id="933949"/>
    <lineage>
        <taxon>Bacteria</taxon>
        <taxon>Bacillati</taxon>
        <taxon>Bacillota</taxon>
        <taxon>Bacilli</taxon>
        <taxon>Bacillales</taxon>
        <taxon>Bacillales Family X. Incertae Sedis</taxon>
        <taxon>Brockia</taxon>
    </lineage>
</organism>
<feature type="compositionally biased region" description="Low complexity" evidence="1">
    <location>
        <begin position="56"/>
        <end position="71"/>
    </location>
</feature>
<gene>
    <name evidence="2" type="ORF">BLITH_0713</name>
</gene>
<feature type="compositionally biased region" description="Basic and acidic residues" evidence="1">
    <location>
        <begin position="96"/>
        <end position="121"/>
    </location>
</feature>
<comment type="caution">
    <text evidence="2">The sequence shown here is derived from an EMBL/GenBank/DDBJ whole genome shotgun (WGS) entry which is preliminary data.</text>
</comment>
<feature type="compositionally biased region" description="Basic and acidic residues" evidence="1">
    <location>
        <begin position="185"/>
        <end position="196"/>
    </location>
</feature>
<feature type="compositionally biased region" description="Basic and acidic residues" evidence="1">
    <location>
        <begin position="72"/>
        <end position="81"/>
    </location>
</feature>
<proteinExistence type="predicted"/>
<evidence type="ECO:0000313" key="3">
    <source>
        <dbReference type="Proteomes" id="UP000244016"/>
    </source>
</evidence>